<keyword evidence="8" id="KW-1185">Reference proteome</keyword>
<dbReference type="AlphaFoldDB" id="A0A6M6JKF9"/>
<dbReference type="CDD" id="cd01146">
    <property type="entry name" value="FhuD"/>
    <property type="match status" value="1"/>
</dbReference>
<accession>A0A6M6JKF9</accession>
<sequence length="353" mass="36550">MSPLPVPPLPRTRSRGRRAATLLATAALLAGAAACGGAAPEPADPAAPAGGAYPVSIEHKYGSTEIAATPERIVLVGLNEQDALLALGTVPVGTSKFLEAPGGIFPWAEEALGGAPLPTLIDQTDGIPYEQVAALAPDLIIGLYSGLTQEDYDTLSGIAPTVAQPAGQEDYTISWQDTTTTLGRILGKEDEAAALVADTEAVFAQARDAHPEFAGRTAVMATLYEGYYFYGADDVRGRTLTSLGFTVPADLDQFVGADGFGGTVPGERVSLLDVDALVWLAEESTESTLRADALYSSLGVVSEGREVFVADSEDVYDAVSFVTPLSIPFVVENLVPRLSAAVDGDPVTVAPAA</sequence>
<feature type="domain" description="Fe/B12 periplasmic-binding" evidence="6">
    <location>
        <begin position="72"/>
        <end position="342"/>
    </location>
</feature>
<dbReference type="Pfam" id="PF01497">
    <property type="entry name" value="Peripla_BP_2"/>
    <property type="match status" value="1"/>
</dbReference>
<dbReference type="KEGG" id="pbro:HOP40_19225"/>
<evidence type="ECO:0000256" key="4">
    <source>
        <dbReference type="ARBA" id="ARBA00022729"/>
    </source>
</evidence>
<dbReference type="PANTHER" id="PTHR30532:SF24">
    <property type="entry name" value="FERRIC ENTEROBACTIN-BINDING PERIPLASMIC PROTEIN FEPB"/>
    <property type="match status" value="1"/>
</dbReference>
<evidence type="ECO:0000256" key="2">
    <source>
        <dbReference type="ARBA" id="ARBA00008814"/>
    </source>
</evidence>
<dbReference type="RefSeq" id="WP_172160533.1">
    <property type="nucleotide sequence ID" value="NZ_CP053564.1"/>
</dbReference>
<dbReference type="InterPro" id="IPR002491">
    <property type="entry name" value="ABC_transptr_periplasmic_BD"/>
</dbReference>
<reference evidence="7 8" key="1">
    <citation type="submission" date="2020-05" db="EMBL/GenBank/DDBJ databases">
        <authorList>
            <person name="Mo P."/>
        </authorList>
    </citation>
    <scope>NUCLEOTIDE SEQUENCE [LARGE SCALE GENOMIC DNA]</scope>
    <source>
        <strain evidence="7 8">Gen01</strain>
    </source>
</reference>
<keyword evidence="4 5" id="KW-0732">Signal</keyword>
<dbReference type="GO" id="GO:1901678">
    <property type="term" value="P:iron coordination entity transport"/>
    <property type="evidence" value="ECO:0007669"/>
    <property type="project" value="UniProtKB-ARBA"/>
</dbReference>
<comment type="similarity">
    <text evidence="2">Belongs to the bacterial solute-binding protein 8 family.</text>
</comment>
<dbReference type="Gene3D" id="3.40.50.1980">
    <property type="entry name" value="Nitrogenase molybdenum iron protein domain"/>
    <property type="match status" value="2"/>
</dbReference>
<keyword evidence="3" id="KW-0813">Transport</keyword>
<evidence type="ECO:0000259" key="6">
    <source>
        <dbReference type="PROSITE" id="PS50983"/>
    </source>
</evidence>
<dbReference type="Proteomes" id="UP000505377">
    <property type="component" value="Chromosome"/>
</dbReference>
<organism evidence="7 8">
    <name type="scientific">Pseudonocardia broussonetiae</name>
    <dbReference type="NCBI Taxonomy" id="2736640"/>
    <lineage>
        <taxon>Bacteria</taxon>
        <taxon>Bacillati</taxon>
        <taxon>Actinomycetota</taxon>
        <taxon>Actinomycetes</taxon>
        <taxon>Pseudonocardiales</taxon>
        <taxon>Pseudonocardiaceae</taxon>
        <taxon>Pseudonocardia</taxon>
    </lineage>
</organism>
<evidence type="ECO:0000256" key="5">
    <source>
        <dbReference type="SAM" id="SignalP"/>
    </source>
</evidence>
<evidence type="ECO:0000313" key="7">
    <source>
        <dbReference type="EMBL" id="QJY47673.1"/>
    </source>
</evidence>
<dbReference type="InterPro" id="IPR051313">
    <property type="entry name" value="Bact_iron-sidero_bind"/>
</dbReference>
<proteinExistence type="inferred from homology"/>
<dbReference type="GO" id="GO:0030288">
    <property type="term" value="C:outer membrane-bounded periplasmic space"/>
    <property type="evidence" value="ECO:0007669"/>
    <property type="project" value="TreeGrafter"/>
</dbReference>
<feature type="chain" id="PRO_5038444144" evidence="5">
    <location>
        <begin position="33"/>
        <end position="353"/>
    </location>
</feature>
<dbReference type="PANTHER" id="PTHR30532">
    <property type="entry name" value="IRON III DICITRATE-BINDING PERIPLASMIC PROTEIN"/>
    <property type="match status" value="1"/>
</dbReference>
<evidence type="ECO:0000256" key="1">
    <source>
        <dbReference type="ARBA" id="ARBA00004196"/>
    </source>
</evidence>
<protein>
    <submittedName>
        <fullName evidence="7">Iron-siderophore ABC transporter substrate-binding protein</fullName>
    </submittedName>
</protein>
<dbReference type="EMBL" id="CP053564">
    <property type="protein sequence ID" value="QJY47673.1"/>
    <property type="molecule type" value="Genomic_DNA"/>
</dbReference>
<comment type="subcellular location">
    <subcellularLocation>
        <location evidence="1">Cell envelope</location>
    </subcellularLocation>
</comment>
<evidence type="ECO:0000256" key="3">
    <source>
        <dbReference type="ARBA" id="ARBA00022448"/>
    </source>
</evidence>
<dbReference type="SUPFAM" id="SSF53807">
    <property type="entry name" value="Helical backbone' metal receptor"/>
    <property type="match status" value="1"/>
</dbReference>
<gene>
    <name evidence="7" type="ORF">HOP40_19225</name>
</gene>
<feature type="signal peptide" evidence="5">
    <location>
        <begin position="1"/>
        <end position="32"/>
    </location>
</feature>
<evidence type="ECO:0000313" key="8">
    <source>
        <dbReference type="Proteomes" id="UP000505377"/>
    </source>
</evidence>
<name>A0A6M6JKF9_9PSEU</name>
<dbReference type="PROSITE" id="PS50983">
    <property type="entry name" value="FE_B12_PBP"/>
    <property type="match status" value="1"/>
</dbReference>